<feature type="compositionally biased region" description="Polar residues" evidence="2">
    <location>
        <begin position="1"/>
        <end position="10"/>
    </location>
</feature>
<evidence type="ECO:0000256" key="1">
    <source>
        <dbReference type="ARBA" id="ARBA00006271"/>
    </source>
</evidence>
<name>A0A8H7HVP2_9AGAM</name>
<sequence length="705" mass="79416">MENSKRSITPSDREESDNEDSRKRVRWNNELNSSRAPSVERTSISEGGTVSKVFAAVAGYHGRVGGVYFNPENHTLYLMEDTTDSSHFDLIRMFLEQTKVDTCLVSSRSEEDLILFCQDFMELSGGQCQVRPHKEFVAHKGQDKLQQLSLLSRLPQGEPDDSGGAGNSISPRNITGFVDSRRNVENDPNAQQLFTSIRLLNFGGDQAPLCLSSTAALLEQLLRTRSAEELDETQSHLGALHINSIEILSLDQIMQVNADALASLQVFDDETHASIHSDKTKEGHSLFQLLNHTSTYLGRSLLRRWCLRPSLSITTINARHAAIQCFLLPENMSAASTIRANLRGLCQMPKTMALLRTGRGRLPEWRGVAKFAYHVNLLKDAVRELSDYENIGAVNQVCVIPKFIAQVLKKEKLLKALDEVDTEETGALVNSVIDWEESQTNQRVCINPGIDEALDEKKRVYNGLDDLLVHVARQVSQNVPEGYTNELNVLYFPQLGKYMNLLCNDLLSLYHQGYLIRIPTPSGWTTHNDFEQIPQWNFQYMHRKNLYYKSQQMLDLDMHVGDIHSYIAGKRRSGTSYLIQIEIMEETLNRVLKYDKKIIAVCEAAAEVDCLLSLSLASWTHSWVRPEMCEDNVIDIRGGTHPLQALLVPTFVDNDAYLVGGQGIRVEKENYEEAMKSIMICTGANACNQSVYLKQNALIPFMAQV</sequence>
<evidence type="ECO:0000256" key="2">
    <source>
        <dbReference type="SAM" id="MobiDB-lite"/>
    </source>
</evidence>
<dbReference type="SMART" id="SM00533">
    <property type="entry name" value="MUTSd"/>
    <property type="match status" value="1"/>
</dbReference>
<dbReference type="SUPFAM" id="SSF48334">
    <property type="entry name" value="DNA repair protein MutS, domain III"/>
    <property type="match status" value="1"/>
</dbReference>
<evidence type="ECO:0000313" key="5">
    <source>
        <dbReference type="Proteomes" id="UP000602905"/>
    </source>
</evidence>
<dbReference type="GO" id="GO:0140664">
    <property type="term" value="F:ATP-dependent DNA damage sensor activity"/>
    <property type="evidence" value="ECO:0007669"/>
    <property type="project" value="InterPro"/>
</dbReference>
<reference evidence="4" key="1">
    <citation type="submission" date="2020-09" db="EMBL/GenBank/DDBJ databases">
        <title>Comparative genome analyses of four rice-infecting Rhizoctonia solani isolates reveal extensive enrichment of homogalacturonan modification genes.</title>
        <authorList>
            <person name="Lee D.-Y."/>
            <person name="Jeon J."/>
            <person name="Kim K.-T."/>
            <person name="Cheong K."/>
            <person name="Song H."/>
            <person name="Choi G."/>
            <person name="Ko J."/>
            <person name="Opiyo S.O."/>
            <person name="Zuo S."/>
            <person name="Madhav S."/>
            <person name="Lee Y.-H."/>
            <person name="Wang G.-L."/>
        </authorList>
    </citation>
    <scope>NUCLEOTIDE SEQUENCE</scope>
    <source>
        <strain evidence="4">AG1-IA WGL</strain>
    </source>
</reference>
<organism evidence="4 5">
    <name type="scientific">Rhizoctonia solani</name>
    <dbReference type="NCBI Taxonomy" id="456999"/>
    <lineage>
        <taxon>Eukaryota</taxon>
        <taxon>Fungi</taxon>
        <taxon>Dikarya</taxon>
        <taxon>Basidiomycota</taxon>
        <taxon>Agaricomycotina</taxon>
        <taxon>Agaricomycetes</taxon>
        <taxon>Cantharellales</taxon>
        <taxon>Ceratobasidiaceae</taxon>
        <taxon>Rhizoctonia</taxon>
    </lineage>
</organism>
<dbReference type="InterPro" id="IPR027417">
    <property type="entry name" value="P-loop_NTPase"/>
</dbReference>
<dbReference type="AlphaFoldDB" id="A0A8H7HVP2"/>
<dbReference type="InterPro" id="IPR045076">
    <property type="entry name" value="MutS"/>
</dbReference>
<feature type="non-terminal residue" evidence="4">
    <location>
        <position position="1"/>
    </location>
</feature>
<gene>
    <name evidence="4" type="ORF">RHS03_04567</name>
</gene>
<dbReference type="GO" id="GO:0030983">
    <property type="term" value="F:mismatched DNA binding"/>
    <property type="evidence" value="ECO:0007669"/>
    <property type="project" value="InterPro"/>
</dbReference>
<dbReference type="Gene3D" id="1.10.1420.10">
    <property type="match status" value="1"/>
</dbReference>
<evidence type="ECO:0000313" key="4">
    <source>
        <dbReference type="EMBL" id="KAF8706857.1"/>
    </source>
</evidence>
<dbReference type="GO" id="GO:0005634">
    <property type="term" value="C:nucleus"/>
    <property type="evidence" value="ECO:0007669"/>
    <property type="project" value="TreeGrafter"/>
</dbReference>
<dbReference type="OrthoDB" id="29596at2759"/>
<dbReference type="PANTHER" id="PTHR11361:SF20">
    <property type="entry name" value="MUTS PROTEIN HOMOLOG 5"/>
    <property type="match status" value="1"/>
</dbReference>
<dbReference type="GO" id="GO:0005524">
    <property type="term" value="F:ATP binding"/>
    <property type="evidence" value="ECO:0007669"/>
    <property type="project" value="InterPro"/>
</dbReference>
<feature type="domain" description="DNA mismatch repair protein MutS core" evidence="3">
    <location>
        <begin position="281"/>
        <end position="647"/>
    </location>
</feature>
<dbReference type="Pfam" id="PF05192">
    <property type="entry name" value="MutS_III"/>
    <property type="match status" value="1"/>
</dbReference>
<dbReference type="EMBL" id="JACYCD010000051">
    <property type="protein sequence ID" value="KAF8706857.1"/>
    <property type="molecule type" value="Genomic_DNA"/>
</dbReference>
<comment type="similarity">
    <text evidence="1">Belongs to the DNA mismatch repair MutS family.</text>
</comment>
<comment type="caution">
    <text evidence="4">The sequence shown here is derived from an EMBL/GenBank/DDBJ whole genome shotgun (WGS) entry which is preliminary data.</text>
</comment>
<dbReference type="InterPro" id="IPR036187">
    <property type="entry name" value="DNA_mismatch_repair_MutS_sf"/>
</dbReference>
<evidence type="ECO:0000259" key="3">
    <source>
        <dbReference type="SMART" id="SM00533"/>
    </source>
</evidence>
<dbReference type="PANTHER" id="PTHR11361">
    <property type="entry name" value="DNA MISMATCH REPAIR PROTEIN MUTS FAMILY MEMBER"/>
    <property type="match status" value="1"/>
</dbReference>
<dbReference type="GO" id="GO:0051026">
    <property type="term" value="P:chiasma assembly"/>
    <property type="evidence" value="ECO:0007669"/>
    <property type="project" value="TreeGrafter"/>
</dbReference>
<dbReference type="Proteomes" id="UP000602905">
    <property type="component" value="Unassembled WGS sequence"/>
</dbReference>
<dbReference type="InterPro" id="IPR007696">
    <property type="entry name" value="DNA_mismatch_repair_MutS_core"/>
</dbReference>
<accession>A0A8H7HVP2</accession>
<feature type="region of interest" description="Disordered" evidence="2">
    <location>
        <begin position="1"/>
        <end position="29"/>
    </location>
</feature>
<feature type="non-terminal residue" evidence="4">
    <location>
        <position position="705"/>
    </location>
</feature>
<dbReference type="Gene3D" id="3.40.50.300">
    <property type="entry name" value="P-loop containing nucleotide triphosphate hydrolases"/>
    <property type="match status" value="1"/>
</dbReference>
<proteinExistence type="inferred from homology"/>
<dbReference type="GO" id="GO:0006298">
    <property type="term" value="P:mismatch repair"/>
    <property type="evidence" value="ECO:0007669"/>
    <property type="project" value="InterPro"/>
</dbReference>
<protein>
    <submittedName>
        <fullName evidence="4">ATPase domain of DNA mismatch repair MUTS family</fullName>
    </submittedName>
</protein>